<proteinExistence type="predicted"/>
<sequence>MFGLNRVEEGFKTEEEEEKIVIWQQFSWDFPSVSKLLGNFYLRKQQFIELVREGRNVDAFDFAVLHLRPCQDNMASLKQVEEVVSLLVFENLSTCPVKDFLGESQWLKTATEVNAAILSSFGKGPKLQRLLKKLTLNQKKLDERACEYPRMSDMSTGELIYPRE</sequence>
<evidence type="ECO:0000259" key="1">
    <source>
        <dbReference type="PROSITE" id="PS50897"/>
    </source>
</evidence>
<keyword evidence="3" id="KW-1185">Reference proteome</keyword>
<dbReference type="InterPro" id="IPR024964">
    <property type="entry name" value="CTLH/CRA"/>
</dbReference>
<dbReference type="EMBL" id="JAAMPC010000001">
    <property type="protein sequence ID" value="KAG2331616.1"/>
    <property type="molecule type" value="Genomic_DNA"/>
</dbReference>
<organism evidence="2 3">
    <name type="scientific">Brassica carinata</name>
    <name type="common">Ethiopian mustard</name>
    <name type="synonym">Abyssinian cabbage</name>
    <dbReference type="NCBI Taxonomy" id="52824"/>
    <lineage>
        <taxon>Eukaryota</taxon>
        <taxon>Viridiplantae</taxon>
        <taxon>Streptophyta</taxon>
        <taxon>Embryophyta</taxon>
        <taxon>Tracheophyta</taxon>
        <taxon>Spermatophyta</taxon>
        <taxon>Magnoliopsida</taxon>
        <taxon>eudicotyledons</taxon>
        <taxon>Gunneridae</taxon>
        <taxon>Pentapetalae</taxon>
        <taxon>rosids</taxon>
        <taxon>malvids</taxon>
        <taxon>Brassicales</taxon>
        <taxon>Brassicaceae</taxon>
        <taxon>Brassiceae</taxon>
        <taxon>Brassica</taxon>
    </lineage>
</organism>
<dbReference type="AlphaFoldDB" id="A0A8X7WKY1"/>
<dbReference type="InterPro" id="IPR006595">
    <property type="entry name" value="CTLH_C"/>
</dbReference>
<dbReference type="OrthoDB" id="2415936at2759"/>
<feature type="domain" description="CTLH" evidence="1">
    <location>
        <begin position="39"/>
        <end position="58"/>
    </location>
</feature>
<protein>
    <recommendedName>
        <fullName evidence="1">CTLH domain-containing protein</fullName>
    </recommendedName>
</protein>
<dbReference type="InterPro" id="IPR013144">
    <property type="entry name" value="CRA_dom"/>
</dbReference>
<dbReference type="SMART" id="SM00757">
    <property type="entry name" value="CRA"/>
    <property type="match status" value="1"/>
</dbReference>
<reference evidence="2 3" key="1">
    <citation type="submission" date="2020-02" db="EMBL/GenBank/DDBJ databases">
        <authorList>
            <person name="Ma Q."/>
            <person name="Huang Y."/>
            <person name="Song X."/>
            <person name="Pei D."/>
        </authorList>
    </citation>
    <scope>NUCLEOTIDE SEQUENCE [LARGE SCALE GENOMIC DNA]</scope>
    <source>
        <strain evidence="2">Sxm20200214</strain>
        <tissue evidence="2">Leaf</tissue>
    </source>
</reference>
<dbReference type="Pfam" id="PF10607">
    <property type="entry name" value="CTLH"/>
    <property type="match status" value="1"/>
</dbReference>
<gene>
    <name evidence="2" type="ORF">Bca52824_002796</name>
</gene>
<evidence type="ECO:0000313" key="3">
    <source>
        <dbReference type="Proteomes" id="UP000886595"/>
    </source>
</evidence>
<dbReference type="PROSITE" id="PS50897">
    <property type="entry name" value="CTLH"/>
    <property type="match status" value="1"/>
</dbReference>
<dbReference type="PANTHER" id="PTHR12864">
    <property type="entry name" value="RAN BINDING PROTEIN 9-RELATED"/>
    <property type="match status" value="1"/>
</dbReference>
<dbReference type="Proteomes" id="UP000886595">
    <property type="component" value="Unassembled WGS sequence"/>
</dbReference>
<accession>A0A8X7WKY1</accession>
<name>A0A8X7WKY1_BRACI</name>
<evidence type="ECO:0000313" key="2">
    <source>
        <dbReference type="EMBL" id="KAG2331616.1"/>
    </source>
</evidence>
<dbReference type="InterPro" id="IPR050618">
    <property type="entry name" value="Ubq-SigPath_Reg"/>
</dbReference>
<comment type="caution">
    <text evidence="2">The sequence shown here is derived from an EMBL/GenBank/DDBJ whole genome shotgun (WGS) entry which is preliminary data.</text>
</comment>